<feature type="domain" description="FLYWCH-type" evidence="4">
    <location>
        <begin position="310"/>
        <end position="369"/>
    </location>
</feature>
<feature type="domain" description="FLYWCH-type" evidence="4">
    <location>
        <begin position="422"/>
        <end position="476"/>
    </location>
</feature>
<evidence type="ECO:0000256" key="3">
    <source>
        <dbReference type="ARBA" id="ARBA00022833"/>
    </source>
</evidence>
<keyword evidence="2" id="KW-0863">Zinc-finger</keyword>
<evidence type="ECO:0000256" key="1">
    <source>
        <dbReference type="ARBA" id="ARBA00022723"/>
    </source>
</evidence>
<name>A0A9J6BR71_POLVA</name>
<dbReference type="AlphaFoldDB" id="A0A9J6BR71"/>
<proteinExistence type="predicted"/>
<evidence type="ECO:0000259" key="4">
    <source>
        <dbReference type="Pfam" id="PF04500"/>
    </source>
</evidence>
<accession>A0A9J6BR71</accession>
<dbReference type="OrthoDB" id="7817712at2759"/>
<feature type="domain" description="FLYWCH-type" evidence="4">
    <location>
        <begin position="22"/>
        <end position="82"/>
    </location>
</feature>
<keyword evidence="3" id="KW-0862">Zinc</keyword>
<organism evidence="5 6">
    <name type="scientific">Polypedilum vanderplanki</name>
    <name type="common">Sleeping chironomid midge</name>
    <dbReference type="NCBI Taxonomy" id="319348"/>
    <lineage>
        <taxon>Eukaryota</taxon>
        <taxon>Metazoa</taxon>
        <taxon>Ecdysozoa</taxon>
        <taxon>Arthropoda</taxon>
        <taxon>Hexapoda</taxon>
        <taxon>Insecta</taxon>
        <taxon>Pterygota</taxon>
        <taxon>Neoptera</taxon>
        <taxon>Endopterygota</taxon>
        <taxon>Diptera</taxon>
        <taxon>Nematocera</taxon>
        <taxon>Chironomoidea</taxon>
        <taxon>Chironomidae</taxon>
        <taxon>Chironominae</taxon>
        <taxon>Polypedilum</taxon>
        <taxon>Polypedilum</taxon>
    </lineage>
</organism>
<dbReference type="Pfam" id="PF04500">
    <property type="entry name" value="FLYWCH"/>
    <property type="match status" value="4"/>
</dbReference>
<sequence length="490" mass="57581">MPKVEYIDDVDYAGGDYVIPQYKQSRQKNLQLLHNGYVYCRDSNRGLRVYWRCRRFRNGKCGARLITIQDKIINETNRIHTHEPEDNDKSIIEGDYMITNNDMKYVIYYEDEHIARYSQTTRGKTQLLYLNQPFIKEKDVKGPNNTVERIIWRCNQWWNEKCRARVYTSNDRITPLNKFHTHSHVINRKPQYEVIGVAATKFPIISSTSAVFVDKNDQTNVKNDPSMMPLHNGSKVYVKKSDILKIFCDKPALYSGRLATLIFGEKKLNYSCMPEERDSKYNPLNEEILESIINNIKGTFYPPPDKNIRYLTTPHGRFQLYYNGFLYNRNMSSQLKTYWRCTMNGKLKCSARIIGTPNGFTLSKPQHNHEPTTFISSASGQQLCSVKGKMYKKIRGRMYRSYYLCVDKNYLLVPLNSQLQRCGETQVIYQGVLYFRSSHYKDRIYWRCSSARAHECKARFQTKGDKILKPFLLHTHPVTAYSFIKKEEPM</sequence>
<keyword evidence="1" id="KW-0479">Metal-binding</keyword>
<reference evidence="5" key="1">
    <citation type="submission" date="2021-03" db="EMBL/GenBank/DDBJ databases">
        <title>Chromosome level genome of the anhydrobiotic midge Polypedilum vanderplanki.</title>
        <authorList>
            <person name="Yoshida Y."/>
            <person name="Kikawada T."/>
            <person name="Gusev O."/>
        </authorList>
    </citation>
    <scope>NUCLEOTIDE SEQUENCE</scope>
    <source>
        <strain evidence="5">NIAS01</strain>
        <tissue evidence="5">Whole body or cell culture</tissue>
    </source>
</reference>
<dbReference type="Gene3D" id="2.20.25.240">
    <property type="match status" value="4"/>
</dbReference>
<comment type="caution">
    <text evidence="5">The sequence shown here is derived from an EMBL/GenBank/DDBJ whole genome shotgun (WGS) entry which is preliminary data.</text>
</comment>
<keyword evidence="6" id="KW-1185">Reference proteome</keyword>
<dbReference type="EMBL" id="JADBJN010000003">
    <property type="protein sequence ID" value="KAG5672372.1"/>
    <property type="molecule type" value="Genomic_DNA"/>
</dbReference>
<dbReference type="InterPro" id="IPR007588">
    <property type="entry name" value="Znf_FLYWCH"/>
</dbReference>
<evidence type="ECO:0000256" key="2">
    <source>
        <dbReference type="ARBA" id="ARBA00022771"/>
    </source>
</evidence>
<feature type="domain" description="FLYWCH-type" evidence="4">
    <location>
        <begin position="117"/>
        <end position="182"/>
    </location>
</feature>
<dbReference type="GO" id="GO:0008270">
    <property type="term" value="F:zinc ion binding"/>
    <property type="evidence" value="ECO:0007669"/>
    <property type="project" value="UniProtKB-KW"/>
</dbReference>
<dbReference type="Proteomes" id="UP001107558">
    <property type="component" value="Chromosome 3"/>
</dbReference>
<gene>
    <name evidence="5" type="ORF">PVAND_002504</name>
</gene>
<evidence type="ECO:0000313" key="6">
    <source>
        <dbReference type="Proteomes" id="UP001107558"/>
    </source>
</evidence>
<protein>
    <recommendedName>
        <fullName evidence="4">FLYWCH-type domain-containing protein</fullName>
    </recommendedName>
</protein>
<evidence type="ECO:0000313" key="5">
    <source>
        <dbReference type="EMBL" id="KAG5672372.1"/>
    </source>
</evidence>